<gene>
    <name evidence="1" type="ORF">A3B13_01405</name>
</gene>
<dbReference type="AlphaFoldDB" id="A0A1G2CEQ6"/>
<accession>A0A1G2CEQ6</accession>
<proteinExistence type="predicted"/>
<sequence>MGISPEQKEFDFGETKTKKPDIIEIKTERETQCDYCNQPFDSDRGGCKFCANERIKLQRKKERERGVSH</sequence>
<dbReference type="Proteomes" id="UP000176287">
    <property type="component" value="Unassembled WGS sequence"/>
</dbReference>
<dbReference type="EMBL" id="MHKZ01000034">
    <property type="protein sequence ID" value="OGY99691.1"/>
    <property type="molecule type" value="Genomic_DNA"/>
</dbReference>
<reference evidence="1 2" key="1">
    <citation type="journal article" date="2016" name="Nat. Commun.">
        <title>Thousands of microbial genomes shed light on interconnected biogeochemical processes in an aquifer system.</title>
        <authorList>
            <person name="Anantharaman K."/>
            <person name="Brown C.T."/>
            <person name="Hug L.A."/>
            <person name="Sharon I."/>
            <person name="Castelle C.J."/>
            <person name="Probst A.J."/>
            <person name="Thomas B.C."/>
            <person name="Singh A."/>
            <person name="Wilkins M.J."/>
            <person name="Karaoz U."/>
            <person name="Brodie E.L."/>
            <person name="Williams K.H."/>
            <person name="Hubbard S.S."/>
            <person name="Banfield J.F."/>
        </authorList>
    </citation>
    <scope>NUCLEOTIDE SEQUENCE [LARGE SCALE GENOMIC DNA]</scope>
</reference>
<organism evidence="1 2">
    <name type="scientific">Candidatus Liptonbacteria bacterium RIFCSPLOWO2_01_FULL_45_15</name>
    <dbReference type="NCBI Taxonomy" id="1798649"/>
    <lineage>
        <taxon>Bacteria</taxon>
        <taxon>Candidatus Liptoniibacteriota</taxon>
    </lineage>
</organism>
<comment type="caution">
    <text evidence="1">The sequence shown here is derived from an EMBL/GenBank/DDBJ whole genome shotgun (WGS) entry which is preliminary data.</text>
</comment>
<evidence type="ECO:0000313" key="2">
    <source>
        <dbReference type="Proteomes" id="UP000176287"/>
    </source>
</evidence>
<protein>
    <submittedName>
        <fullName evidence="1">Uncharacterized protein</fullName>
    </submittedName>
</protein>
<dbReference type="STRING" id="1798649.A3B13_01405"/>
<evidence type="ECO:0000313" key="1">
    <source>
        <dbReference type="EMBL" id="OGY99691.1"/>
    </source>
</evidence>
<name>A0A1G2CEQ6_9BACT</name>